<dbReference type="Proteomes" id="UP000029643">
    <property type="component" value="Unassembled WGS sequence"/>
</dbReference>
<keyword evidence="1" id="KW-0472">Membrane</keyword>
<reference evidence="2 3" key="1">
    <citation type="journal article" date="2014" name="Genome Announc.">
        <title>Draft Genome Sequences of Marine Flavobacterium Algibacter lectus Strains SS8 and NR4.</title>
        <authorList>
            <person name="Takatani N."/>
            <person name="Nakanishi M."/>
            <person name="Meirelles P."/>
            <person name="Mino S."/>
            <person name="Suda W."/>
            <person name="Oshima K."/>
            <person name="Hattori M."/>
            <person name="Ohkuma M."/>
            <person name="Hosokawa M."/>
            <person name="Miyashita K."/>
            <person name="Thompson F.L."/>
            <person name="Niwa A."/>
            <person name="Sawabe T."/>
            <person name="Sawabe T."/>
        </authorList>
    </citation>
    <scope>NUCLEOTIDE SEQUENCE [LARGE SCALE GENOMIC DNA]</scope>
    <source>
        <strain evidence="3">JCM19274</strain>
    </source>
</reference>
<gene>
    <name evidence="2" type="ORF">JCM19274_3185</name>
</gene>
<proteinExistence type="predicted"/>
<sequence length="40" mass="4625">MALLKSLFRNKWVKLALVGFISVLVFFIGLYISIYLGGFW</sequence>
<evidence type="ECO:0000256" key="1">
    <source>
        <dbReference type="SAM" id="Phobius"/>
    </source>
</evidence>
<protein>
    <submittedName>
        <fullName evidence="2">Uncharacterized protein</fullName>
    </submittedName>
</protein>
<organism evidence="2 3">
    <name type="scientific">Algibacter lectus</name>
    <dbReference type="NCBI Taxonomy" id="221126"/>
    <lineage>
        <taxon>Bacteria</taxon>
        <taxon>Pseudomonadati</taxon>
        <taxon>Bacteroidota</taxon>
        <taxon>Flavobacteriia</taxon>
        <taxon>Flavobacteriales</taxon>
        <taxon>Flavobacteriaceae</taxon>
        <taxon>Algibacter</taxon>
    </lineage>
</organism>
<dbReference type="EMBL" id="BBNU01000007">
    <property type="protein sequence ID" value="GAL79773.1"/>
    <property type="molecule type" value="Genomic_DNA"/>
</dbReference>
<keyword evidence="1" id="KW-0812">Transmembrane</keyword>
<dbReference type="AlphaFoldDB" id="A0A090WU54"/>
<comment type="caution">
    <text evidence="2">The sequence shown here is derived from an EMBL/GenBank/DDBJ whole genome shotgun (WGS) entry which is preliminary data.</text>
</comment>
<accession>A0A090WU54</accession>
<evidence type="ECO:0000313" key="2">
    <source>
        <dbReference type="EMBL" id="GAL79773.1"/>
    </source>
</evidence>
<feature type="transmembrane region" description="Helical" evidence="1">
    <location>
        <begin position="12"/>
        <end position="36"/>
    </location>
</feature>
<evidence type="ECO:0000313" key="3">
    <source>
        <dbReference type="Proteomes" id="UP000029643"/>
    </source>
</evidence>
<name>A0A090WU54_9FLAO</name>
<keyword evidence="1" id="KW-1133">Transmembrane helix</keyword>